<feature type="transmembrane region" description="Helical" evidence="5">
    <location>
        <begin position="7"/>
        <end position="27"/>
    </location>
</feature>
<evidence type="ECO:0000256" key="4">
    <source>
        <dbReference type="ARBA" id="ARBA00023136"/>
    </source>
</evidence>
<feature type="transmembrane region" description="Helical" evidence="5">
    <location>
        <begin position="109"/>
        <end position="128"/>
    </location>
</feature>
<organism evidence="7 8">
    <name type="scientific">Streptococcus suis</name>
    <dbReference type="NCBI Taxonomy" id="1307"/>
    <lineage>
        <taxon>Bacteria</taxon>
        <taxon>Bacillati</taxon>
        <taxon>Bacillota</taxon>
        <taxon>Bacilli</taxon>
        <taxon>Lactobacillales</taxon>
        <taxon>Streptococcaceae</taxon>
        <taxon>Streptococcus</taxon>
    </lineage>
</organism>
<dbReference type="RefSeq" id="WP_136670164.1">
    <property type="nucleotide sequence ID" value="NZ_JAGFUY010000001.1"/>
</dbReference>
<comment type="subcellular location">
    <subcellularLocation>
        <location evidence="1">Membrane</location>
        <topology evidence="1">Multi-pass membrane protein</topology>
    </subcellularLocation>
</comment>
<evidence type="ECO:0000313" key="8">
    <source>
        <dbReference type="Proteomes" id="UP000306426"/>
    </source>
</evidence>
<evidence type="ECO:0000256" key="2">
    <source>
        <dbReference type="ARBA" id="ARBA00022692"/>
    </source>
</evidence>
<evidence type="ECO:0000256" key="5">
    <source>
        <dbReference type="SAM" id="Phobius"/>
    </source>
</evidence>
<dbReference type="AlphaFoldDB" id="A0A4T2H2H4"/>
<keyword evidence="2 5" id="KW-0812">Transmembrane</keyword>
<feature type="domain" description="Cation efflux protein transmembrane" evidence="6">
    <location>
        <begin position="8"/>
        <end position="248"/>
    </location>
</feature>
<dbReference type="PANTHER" id="PTHR11562">
    <property type="entry name" value="CATION EFFLUX PROTEIN/ ZINC TRANSPORTER"/>
    <property type="match status" value="1"/>
</dbReference>
<name>A0A4T2H2H4_STRSU</name>
<protein>
    <submittedName>
        <fullName evidence="7">Cation transporter</fullName>
    </submittedName>
</protein>
<evidence type="ECO:0000259" key="6">
    <source>
        <dbReference type="Pfam" id="PF01545"/>
    </source>
</evidence>
<feature type="transmembrane region" description="Helical" evidence="5">
    <location>
        <begin position="195"/>
        <end position="212"/>
    </location>
</feature>
<evidence type="ECO:0000256" key="3">
    <source>
        <dbReference type="ARBA" id="ARBA00022989"/>
    </source>
</evidence>
<dbReference type="Pfam" id="PF01545">
    <property type="entry name" value="Cation_efflux"/>
    <property type="match status" value="1"/>
</dbReference>
<sequence length="324" mass="35941">MSSSKNTFIAFLLNLSFSIVEFIFGWLFGSSAILADAVHDLGDALAIGSSAIMQTYANKPADRVYPFGYKRWNILAALLTSSILIIGSSLILVENIPNLFHPQPVNQDGMLVLGIIAVIINFLASRIVKRGWTKSSRPLLRVRVNITAQWLIGKFVRVLHSKSDLINCAGVGRRTLFDLVEVFPTPNESILSLHFLEDILGWLAVILVSIILQFTDWYFLDPLLSLCIAIFILSKALPKAWNNIKILLETSPQGVNLEEVKGVLLTPENVHEITQLNVWTMDGYEHCATVTVKLTNPAVADKTKAKIRNSLNSFGIIQSTIEIL</sequence>
<feature type="transmembrane region" description="Helical" evidence="5">
    <location>
        <begin position="33"/>
        <end position="53"/>
    </location>
</feature>
<dbReference type="InterPro" id="IPR050681">
    <property type="entry name" value="CDF/SLC30A"/>
</dbReference>
<feature type="transmembrane region" description="Helical" evidence="5">
    <location>
        <begin position="74"/>
        <end position="93"/>
    </location>
</feature>
<accession>A0A4T2H2H4</accession>
<feature type="transmembrane region" description="Helical" evidence="5">
    <location>
        <begin position="218"/>
        <end position="237"/>
    </location>
</feature>
<dbReference type="InterPro" id="IPR058533">
    <property type="entry name" value="Cation_efflux_TM"/>
</dbReference>
<dbReference type="Gene3D" id="1.20.1510.10">
    <property type="entry name" value="Cation efflux protein transmembrane domain"/>
    <property type="match status" value="1"/>
</dbReference>
<keyword evidence="4 5" id="KW-0472">Membrane</keyword>
<dbReference type="InterPro" id="IPR002524">
    <property type="entry name" value="Cation_efflux"/>
</dbReference>
<comment type="caution">
    <text evidence="7">The sequence shown here is derived from an EMBL/GenBank/DDBJ whole genome shotgun (WGS) entry which is preliminary data.</text>
</comment>
<dbReference type="EMBL" id="SSXK01000001">
    <property type="protein sequence ID" value="TII06219.1"/>
    <property type="molecule type" value="Genomic_DNA"/>
</dbReference>
<proteinExistence type="predicted"/>
<dbReference type="SUPFAM" id="SSF161111">
    <property type="entry name" value="Cation efflux protein transmembrane domain-like"/>
    <property type="match status" value="1"/>
</dbReference>
<dbReference type="GO" id="GO:0005385">
    <property type="term" value="F:zinc ion transmembrane transporter activity"/>
    <property type="evidence" value="ECO:0007669"/>
    <property type="project" value="TreeGrafter"/>
</dbReference>
<evidence type="ECO:0000256" key="1">
    <source>
        <dbReference type="ARBA" id="ARBA00004141"/>
    </source>
</evidence>
<gene>
    <name evidence="7" type="ORF">E8L09_00630</name>
</gene>
<dbReference type="NCBIfam" id="TIGR01297">
    <property type="entry name" value="CDF"/>
    <property type="match status" value="1"/>
</dbReference>
<dbReference type="GO" id="GO:0005886">
    <property type="term" value="C:plasma membrane"/>
    <property type="evidence" value="ECO:0007669"/>
    <property type="project" value="TreeGrafter"/>
</dbReference>
<reference evidence="7 8" key="1">
    <citation type="submission" date="2019-04" db="EMBL/GenBank/DDBJ databases">
        <title>Genome analysis of Streptococcus suis strain WUSS286.</title>
        <authorList>
            <person name="Chen H."/>
            <person name="Gao X."/>
            <person name="Wu Z."/>
        </authorList>
    </citation>
    <scope>NUCLEOTIDE SEQUENCE [LARGE SCALE GENOMIC DNA]</scope>
    <source>
        <strain evidence="7 8">WUSS286</strain>
    </source>
</reference>
<evidence type="ECO:0000313" key="7">
    <source>
        <dbReference type="EMBL" id="TII06219.1"/>
    </source>
</evidence>
<dbReference type="PANTHER" id="PTHR11562:SF17">
    <property type="entry name" value="RE54080P-RELATED"/>
    <property type="match status" value="1"/>
</dbReference>
<dbReference type="InterPro" id="IPR027469">
    <property type="entry name" value="Cation_efflux_TMD_sf"/>
</dbReference>
<dbReference type="Proteomes" id="UP000306426">
    <property type="component" value="Unassembled WGS sequence"/>
</dbReference>
<keyword evidence="3 5" id="KW-1133">Transmembrane helix</keyword>